<accession>A0AAV0WM38</accession>
<dbReference type="EMBL" id="CARXXK010000002">
    <property type="protein sequence ID" value="CAI6356818.1"/>
    <property type="molecule type" value="Genomic_DNA"/>
</dbReference>
<evidence type="ECO:0000256" key="1">
    <source>
        <dbReference type="ARBA" id="ARBA00004651"/>
    </source>
</evidence>
<evidence type="ECO:0000256" key="3">
    <source>
        <dbReference type="ARBA" id="ARBA00022692"/>
    </source>
</evidence>
<sequence>MTELTSLILISCYELCYIGRFICKIWRIFFDNSLSMVLTTLETVHEKLIRLNVDGLKKIKNINWISIFIIIVNIMVIIITTTIWIIMQKHLIEINDMVIIVVLNICQCFCFCEYILLISYMKWMIYIINEQIPERKSCLSTFRDMYLEVIECLHQVNRSIYGVPAIVGFIGADVAEIIFTIYGHLLFPRAYINDPHLVFAFIALLMKTVNVIVLYTIGDATEKEVNRMSLVLHQRSLIEKNPRIKRQIKFFLLRRLHEHYHFDLYGMCHVNIRQLFNLSNIAIGYLVIQVLFKLNKT</sequence>
<evidence type="ECO:0000313" key="7">
    <source>
        <dbReference type="EMBL" id="CAI6356818.1"/>
    </source>
</evidence>
<keyword evidence="4 6" id="KW-1133">Transmembrane helix</keyword>
<dbReference type="GO" id="GO:0050909">
    <property type="term" value="P:sensory perception of taste"/>
    <property type="evidence" value="ECO:0007669"/>
    <property type="project" value="InterPro"/>
</dbReference>
<keyword evidence="2 6" id="KW-1003">Cell membrane</keyword>
<evidence type="ECO:0000256" key="4">
    <source>
        <dbReference type="ARBA" id="ARBA00022989"/>
    </source>
</evidence>
<dbReference type="InterPro" id="IPR013604">
    <property type="entry name" value="7TM_chemorcpt"/>
</dbReference>
<evidence type="ECO:0000256" key="5">
    <source>
        <dbReference type="ARBA" id="ARBA00023136"/>
    </source>
</evidence>
<keyword evidence="8" id="KW-1185">Reference proteome</keyword>
<feature type="transmembrane region" description="Helical" evidence="6">
    <location>
        <begin position="160"/>
        <end position="185"/>
    </location>
</feature>
<gene>
    <name evidence="7" type="ORF">MEUPH1_LOCUS12511</name>
</gene>
<feature type="transmembrane region" description="Helical" evidence="6">
    <location>
        <begin position="197"/>
        <end position="218"/>
    </location>
</feature>
<evidence type="ECO:0000313" key="8">
    <source>
        <dbReference type="Proteomes" id="UP001160148"/>
    </source>
</evidence>
<feature type="transmembrane region" description="Helical" evidence="6">
    <location>
        <begin position="98"/>
        <end position="117"/>
    </location>
</feature>
<dbReference type="GO" id="GO:0005886">
    <property type="term" value="C:plasma membrane"/>
    <property type="evidence" value="ECO:0007669"/>
    <property type="project" value="UniProtKB-SubCell"/>
</dbReference>
<evidence type="ECO:0000256" key="2">
    <source>
        <dbReference type="ARBA" id="ARBA00022475"/>
    </source>
</evidence>
<comment type="subcellular location">
    <subcellularLocation>
        <location evidence="1 6">Cell membrane</location>
        <topology evidence="1 6">Multi-pass membrane protein</topology>
    </subcellularLocation>
</comment>
<dbReference type="Pfam" id="PF08395">
    <property type="entry name" value="7tm_7"/>
    <property type="match status" value="1"/>
</dbReference>
<comment type="caution">
    <text evidence="6">Lacks conserved residue(s) required for the propagation of feature annotation.</text>
</comment>
<reference evidence="7 8" key="1">
    <citation type="submission" date="2023-01" db="EMBL/GenBank/DDBJ databases">
        <authorList>
            <person name="Whitehead M."/>
        </authorList>
    </citation>
    <scope>NUCLEOTIDE SEQUENCE [LARGE SCALE GENOMIC DNA]</scope>
</reference>
<comment type="caution">
    <text evidence="7">The sequence shown here is derived from an EMBL/GenBank/DDBJ whole genome shotgun (WGS) entry which is preliminary data.</text>
</comment>
<feature type="transmembrane region" description="Helical" evidence="6">
    <location>
        <begin position="275"/>
        <end position="292"/>
    </location>
</feature>
<keyword evidence="6" id="KW-0807">Transducer</keyword>
<name>A0AAV0WM38_9HEMI</name>
<organism evidence="7 8">
    <name type="scientific">Macrosiphum euphorbiae</name>
    <name type="common">potato aphid</name>
    <dbReference type="NCBI Taxonomy" id="13131"/>
    <lineage>
        <taxon>Eukaryota</taxon>
        <taxon>Metazoa</taxon>
        <taxon>Ecdysozoa</taxon>
        <taxon>Arthropoda</taxon>
        <taxon>Hexapoda</taxon>
        <taxon>Insecta</taxon>
        <taxon>Pterygota</taxon>
        <taxon>Neoptera</taxon>
        <taxon>Paraneoptera</taxon>
        <taxon>Hemiptera</taxon>
        <taxon>Sternorrhyncha</taxon>
        <taxon>Aphidomorpha</taxon>
        <taxon>Aphidoidea</taxon>
        <taxon>Aphididae</taxon>
        <taxon>Macrosiphini</taxon>
        <taxon>Macrosiphum</taxon>
    </lineage>
</organism>
<protein>
    <recommendedName>
        <fullName evidence="6">Gustatory receptor</fullName>
    </recommendedName>
</protein>
<proteinExistence type="inferred from homology"/>
<dbReference type="AlphaFoldDB" id="A0AAV0WM38"/>
<evidence type="ECO:0000256" key="6">
    <source>
        <dbReference type="RuleBase" id="RU363108"/>
    </source>
</evidence>
<dbReference type="Proteomes" id="UP001160148">
    <property type="component" value="Unassembled WGS sequence"/>
</dbReference>
<comment type="similarity">
    <text evidence="6">Belongs to the insect chemoreceptor superfamily. Gustatory receptor (GR) family.</text>
</comment>
<keyword evidence="5 6" id="KW-0472">Membrane</keyword>
<comment type="function">
    <text evidence="6">Gustatory receptor which mediates acceptance or avoidance behavior, depending on its substrates.</text>
</comment>
<feature type="transmembrane region" description="Helical" evidence="6">
    <location>
        <begin position="64"/>
        <end position="86"/>
    </location>
</feature>
<keyword evidence="3 6" id="KW-0812">Transmembrane</keyword>
<dbReference type="GO" id="GO:0007165">
    <property type="term" value="P:signal transduction"/>
    <property type="evidence" value="ECO:0007669"/>
    <property type="project" value="UniProtKB-KW"/>
</dbReference>
<keyword evidence="6" id="KW-0675">Receptor</keyword>